<comment type="caution">
    <text evidence="1">The sequence shown here is derived from an EMBL/GenBank/DDBJ whole genome shotgun (WGS) entry which is preliminary data.</text>
</comment>
<dbReference type="Proteomes" id="UP000230002">
    <property type="component" value="Unassembled WGS sequence"/>
</dbReference>
<dbReference type="OrthoDB" id="2748713at2759"/>
<proteinExistence type="predicted"/>
<dbReference type="EMBL" id="AYKW01000012">
    <property type="protein sequence ID" value="PIL31173.1"/>
    <property type="molecule type" value="Genomic_DNA"/>
</dbReference>
<dbReference type="AlphaFoldDB" id="A0A2G8SBQ8"/>
<sequence length="535" mass="60756">MQKNQDDHRQPRLNFDVLRHICNFLTDVSDTLSFSLTCSTLRKGALQRRLWISPVVLSNSESIARFHTFIFVDAAALAPYIYGLNLSSFYYNGESEDACNRSEAAVGHLIDLLDLATHLQSLRVQIAIGDLILTDDAKLLTLRELFLRSENYDGARLHKLLNTLRSPLRRLHIESSEPDDFHASFLHGCLAHLAPTLEVLELEDFPLDLSPSSVTTQFTALRTLKTKTISFVSRLDVLWWLFPSLDTLIVDHLDTRFAANDYAAARERSRDRQKACPWSRLDRVVCEADMAFLMCLQCPVRRMDLTASEGRRPLQFLTAALRENCPAQLRLSLSFDHGLSAVDELFPAEMEKTLTHLVIFASVDVQTVDTGHRSHLSWTEFMDGLVHSMHHLRLTHLRIVFHYKIHHLVMNTSAASVDDGVAYTHTARDTDLHRVAARLFDALPTLQHVFLTHCGRKWVWAGSYTQMHSKWSGSGAWRRAVGADENVSICPSSLKRRSCVEISATEAEAVVDREELQLSRREEDMIRPCGDTKTK</sequence>
<protein>
    <recommendedName>
        <fullName evidence="3">F-box domain-containing protein</fullName>
    </recommendedName>
</protein>
<dbReference type="SUPFAM" id="SSF52047">
    <property type="entry name" value="RNI-like"/>
    <property type="match status" value="1"/>
</dbReference>
<reference evidence="1 2" key="1">
    <citation type="journal article" date="2015" name="Sci. Rep.">
        <title>Chromosome-level genome map provides insights into diverse defense mechanisms in the medicinal fungus Ganoderma sinense.</title>
        <authorList>
            <person name="Zhu Y."/>
            <person name="Xu J."/>
            <person name="Sun C."/>
            <person name="Zhou S."/>
            <person name="Xu H."/>
            <person name="Nelson D.R."/>
            <person name="Qian J."/>
            <person name="Song J."/>
            <person name="Luo H."/>
            <person name="Xiang L."/>
            <person name="Li Y."/>
            <person name="Xu Z."/>
            <person name="Ji A."/>
            <person name="Wang L."/>
            <person name="Lu S."/>
            <person name="Hayward A."/>
            <person name="Sun W."/>
            <person name="Li X."/>
            <person name="Schwartz D.C."/>
            <person name="Wang Y."/>
            <person name="Chen S."/>
        </authorList>
    </citation>
    <scope>NUCLEOTIDE SEQUENCE [LARGE SCALE GENOMIC DNA]</scope>
    <source>
        <strain evidence="1 2">ZZ0214-1</strain>
    </source>
</reference>
<gene>
    <name evidence="1" type="ORF">GSI_05870</name>
</gene>
<evidence type="ECO:0008006" key="3">
    <source>
        <dbReference type="Google" id="ProtNLM"/>
    </source>
</evidence>
<organism evidence="1 2">
    <name type="scientific">Ganoderma sinense ZZ0214-1</name>
    <dbReference type="NCBI Taxonomy" id="1077348"/>
    <lineage>
        <taxon>Eukaryota</taxon>
        <taxon>Fungi</taxon>
        <taxon>Dikarya</taxon>
        <taxon>Basidiomycota</taxon>
        <taxon>Agaricomycotina</taxon>
        <taxon>Agaricomycetes</taxon>
        <taxon>Polyporales</taxon>
        <taxon>Polyporaceae</taxon>
        <taxon>Ganoderma</taxon>
    </lineage>
</organism>
<evidence type="ECO:0000313" key="2">
    <source>
        <dbReference type="Proteomes" id="UP000230002"/>
    </source>
</evidence>
<keyword evidence="2" id="KW-1185">Reference proteome</keyword>
<evidence type="ECO:0000313" key="1">
    <source>
        <dbReference type="EMBL" id="PIL31173.1"/>
    </source>
</evidence>
<name>A0A2G8SBQ8_9APHY</name>
<accession>A0A2G8SBQ8</accession>